<dbReference type="InterPro" id="IPR003789">
    <property type="entry name" value="Asn/Gln_tRNA_amidoTrase-B-like"/>
</dbReference>
<dbReference type="PANTHER" id="PTHR28055:SF1">
    <property type="entry name" value="ALTERED INHERITANCE OF MITOCHONDRIA PROTEIN 41, MITOCHONDRIAL"/>
    <property type="match status" value="1"/>
</dbReference>
<accession>A0A955J1C8</accession>
<dbReference type="InterPro" id="IPR042184">
    <property type="entry name" value="YqeY/Aim41_N"/>
</dbReference>
<proteinExistence type="predicted"/>
<dbReference type="GO" id="GO:0016884">
    <property type="term" value="F:carbon-nitrogen ligase activity, with glutamine as amido-N-donor"/>
    <property type="evidence" value="ECO:0007669"/>
    <property type="project" value="InterPro"/>
</dbReference>
<dbReference type="EMBL" id="JAGQNX010000008">
    <property type="protein sequence ID" value="MCA9307924.1"/>
    <property type="molecule type" value="Genomic_DNA"/>
</dbReference>
<dbReference type="Gene3D" id="1.10.1510.10">
    <property type="entry name" value="Uncharacterised protein YqeY/AIM41 PF09424, N-terminal domain"/>
    <property type="match status" value="1"/>
</dbReference>
<dbReference type="Pfam" id="PF09424">
    <property type="entry name" value="YqeY"/>
    <property type="match status" value="1"/>
</dbReference>
<dbReference type="Proteomes" id="UP000740557">
    <property type="component" value="Unassembled WGS sequence"/>
</dbReference>
<reference evidence="1" key="1">
    <citation type="submission" date="2020-04" db="EMBL/GenBank/DDBJ databases">
        <authorList>
            <person name="Zhang T."/>
        </authorList>
    </citation>
    <scope>NUCLEOTIDE SEQUENCE</scope>
    <source>
        <strain evidence="1">HKST-UBA79</strain>
    </source>
</reference>
<sequence length="94" mass="11022">MLNTIKKDLITALKNKDTLRVSVIRFLLSKVQNMEIELKISGEKFTDDHMLRILKKQIKMRKEAIDALTKAGRTEDIIKEEAEIAILQEYYKEE</sequence>
<dbReference type="PANTHER" id="PTHR28055">
    <property type="entry name" value="ALTERED INHERITANCE OF MITOCHONDRIA PROTEIN 41, MITOCHONDRIAL"/>
    <property type="match status" value="1"/>
</dbReference>
<dbReference type="SUPFAM" id="SSF89095">
    <property type="entry name" value="GatB/YqeY motif"/>
    <property type="match status" value="1"/>
</dbReference>
<dbReference type="AlphaFoldDB" id="A0A955J1C8"/>
<reference evidence="1" key="2">
    <citation type="journal article" date="2021" name="Microbiome">
        <title>Successional dynamics and alternative stable states in a saline activated sludge microbial community over 9 years.</title>
        <authorList>
            <person name="Wang Y."/>
            <person name="Ye J."/>
            <person name="Ju F."/>
            <person name="Liu L."/>
            <person name="Boyd J.A."/>
            <person name="Deng Y."/>
            <person name="Parks D.H."/>
            <person name="Jiang X."/>
            <person name="Yin X."/>
            <person name="Woodcroft B.J."/>
            <person name="Tyson G.W."/>
            <person name="Hugenholtz P."/>
            <person name="Polz M.F."/>
            <person name="Zhang T."/>
        </authorList>
    </citation>
    <scope>NUCLEOTIDE SEQUENCE</scope>
    <source>
        <strain evidence="1">HKST-UBA79</strain>
    </source>
</reference>
<comment type="caution">
    <text evidence="1">The sequence shown here is derived from an EMBL/GenBank/DDBJ whole genome shotgun (WGS) entry which is preliminary data.</text>
</comment>
<evidence type="ECO:0000313" key="2">
    <source>
        <dbReference type="Proteomes" id="UP000740557"/>
    </source>
</evidence>
<gene>
    <name evidence="1" type="ORF">KC980_00255</name>
</gene>
<evidence type="ECO:0000313" key="1">
    <source>
        <dbReference type="EMBL" id="MCA9307924.1"/>
    </source>
</evidence>
<dbReference type="InterPro" id="IPR019004">
    <property type="entry name" value="YqeY/Aim41"/>
</dbReference>
<organism evidence="1 2">
    <name type="scientific">candidate division WWE3 bacterium</name>
    <dbReference type="NCBI Taxonomy" id="2053526"/>
    <lineage>
        <taxon>Bacteria</taxon>
        <taxon>Katanobacteria</taxon>
    </lineage>
</organism>
<protein>
    <submittedName>
        <fullName evidence="1">GatB/YqeY domain-containing protein</fullName>
    </submittedName>
</protein>
<name>A0A955J1C8_UNCKA</name>